<dbReference type="RefSeq" id="WP_157475997.1">
    <property type="nucleotide sequence ID" value="NZ_CP046566.1"/>
</dbReference>
<dbReference type="KEGG" id="fls:GLV81_00875"/>
<feature type="domain" description="SGNH hydrolase-type esterase" evidence="3">
    <location>
        <begin position="329"/>
        <end position="511"/>
    </location>
</feature>
<evidence type="ECO:0000313" key="4">
    <source>
        <dbReference type="EMBL" id="QGW26844.1"/>
    </source>
</evidence>
<dbReference type="GO" id="GO:0016788">
    <property type="term" value="F:hydrolase activity, acting on ester bonds"/>
    <property type="evidence" value="ECO:0007669"/>
    <property type="project" value="UniProtKB-ARBA"/>
</dbReference>
<reference evidence="4 5" key="1">
    <citation type="submission" date="2019-11" db="EMBL/GenBank/DDBJ databases">
        <authorList>
            <person name="Im W.T."/>
        </authorList>
    </citation>
    <scope>NUCLEOTIDE SEQUENCE [LARGE SCALE GENOMIC DNA]</scope>
    <source>
        <strain evidence="4 5">SB-02</strain>
    </source>
</reference>
<protein>
    <submittedName>
        <fullName evidence="4">Prolyl oligopeptidase family serine peptidase</fullName>
    </submittedName>
</protein>
<dbReference type="InterPro" id="IPR036514">
    <property type="entry name" value="SGNH_hydro_sf"/>
</dbReference>
<dbReference type="EMBL" id="CP046566">
    <property type="protein sequence ID" value="QGW26844.1"/>
    <property type="molecule type" value="Genomic_DNA"/>
</dbReference>
<dbReference type="SUPFAM" id="SSF52266">
    <property type="entry name" value="SGNH hydrolase"/>
    <property type="match status" value="1"/>
</dbReference>
<organism evidence="4 5">
    <name type="scientific">Phnomibacter ginsenosidimutans</name>
    <dbReference type="NCBI Taxonomy" id="2676868"/>
    <lineage>
        <taxon>Bacteria</taxon>
        <taxon>Pseudomonadati</taxon>
        <taxon>Bacteroidota</taxon>
        <taxon>Chitinophagia</taxon>
        <taxon>Chitinophagales</taxon>
        <taxon>Chitinophagaceae</taxon>
        <taxon>Phnomibacter</taxon>
    </lineage>
</organism>
<name>A0A6I6G4I8_9BACT</name>
<dbReference type="SUPFAM" id="SSF53474">
    <property type="entry name" value="alpha/beta-Hydrolases"/>
    <property type="match status" value="1"/>
</dbReference>
<evidence type="ECO:0000313" key="5">
    <source>
        <dbReference type="Proteomes" id="UP000426027"/>
    </source>
</evidence>
<keyword evidence="5" id="KW-1185">Reference proteome</keyword>
<accession>A0A6I6G4I8</accession>
<feature type="chain" id="PRO_5026004603" evidence="1">
    <location>
        <begin position="20"/>
        <end position="523"/>
    </location>
</feature>
<feature type="signal peptide" evidence="1">
    <location>
        <begin position="1"/>
        <end position="19"/>
    </location>
</feature>
<proteinExistence type="predicted"/>
<dbReference type="Gene3D" id="3.40.50.1110">
    <property type="entry name" value="SGNH hydrolase"/>
    <property type="match status" value="1"/>
</dbReference>
<evidence type="ECO:0000256" key="1">
    <source>
        <dbReference type="SAM" id="SignalP"/>
    </source>
</evidence>
<evidence type="ECO:0000259" key="3">
    <source>
        <dbReference type="Pfam" id="PF13472"/>
    </source>
</evidence>
<feature type="domain" description="Peptidase S9 prolyl oligopeptidase catalytic" evidence="2">
    <location>
        <begin position="112"/>
        <end position="246"/>
    </location>
</feature>
<keyword evidence="1" id="KW-0732">Signal</keyword>
<gene>
    <name evidence="4" type="ORF">GLV81_00875</name>
</gene>
<dbReference type="GO" id="GO:0006508">
    <property type="term" value="P:proteolysis"/>
    <property type="evidence" value="ECO:0007669"/>
    <property type="project" value="InterPro"/>
</dbReference>
<dbReference type="Pfam" id="PF13472">
    <property type="entry name" value="Lipase_GDSL_2"/>
    <property type="match status" value="1"/>
</dbReference>
<evidence type="ECO:0000259" key="2">
    <source>
        <dbReference type="Pfam" id="PF00326"/>
    </source>
</evidence>
<dbReference type="GO" id="GO:0008236">
    <property type="term" value="F:serine-type peptidase activity"/>
    <property type="evidence" value="ECO:0007669"/>
    <property type="project" value="InterPro"/>
</dbReference>
<dbReference type="InterPro" id="IPR013830">
    <property type="entry name" value="SGNH_hydro"/>
</dbReference>
<dbReference type="Proteomes" id="UP000426027">
    <property type="component" value="Chromosome"/>
</dbReference>
<dbReference type="Gene3D" id="3.40.50.1820">
    <property type="entry name" value="alpha/beta hydrolase"/>
    <property type="match status" value="1"/>
</dbReference>
<sequence length="523" mass="58378">MKRWILLLKLLVMVLVSDAQVRWDDIDSKDWPLAFKKVTILSTFDGTLQPSIVYSSTLLKPQPLIVSLHSWSGDYMQSDSLSFEISRRNWNYIHPDFRGPNNKPIACGSTAAVQDIDDAIKWAIEHMRVDTNEIHIVGTSGGGFMAMQAYMKLKYPVKSFSSWVGISDLETWYHESIGRQLKYAKDILQCTGSTDNLNVEEARARSPFYQQVPNRKATLHLFAGIHDGYLGSVPITQSMKMYNKIVNHYFPQQKALQISDSKMIELLSQRKSTHTSTRSIGGRNLHYYANAGPVSIVIFEGKHEMIVPVGLQMLPIGQYNPFGNKQLLAIGDSNGAAANGWVNWMQNIQPSLQILNRCKPGRTFGFDNNNDTSLNELRLVKSQLHEALTLFADSFDAVVISLGTNDVKNIFADSQHIIISKCEQLLAEIASFSKVHQPALKTILVLPAPINEAKDGSGKFVGATLRLQQLRKELNDLALRFNAKVVDAFQLLKDVGECTTDGVHLTASSQQLLGNAIAESVYH</sequence>
<dbReference type="AlphaFoldDB" id="A0A6I6G4I8"/>
<dbReference type="InterPro" id="IPR001375">
    <property type="entry name" value="Peptidase_S9_cat"/>
</dbReference>
<dbReference type="InterPro" id="IPR029058">
    <property type="entry name" value="AB_hydrolase_fold"/>
</dbReference>
<dbReference type="Pfam" id="PF00326">
    <property type="entry name" value="Peptidase_S9"/>
    <property type="match status" value="1"/>
</dbReference>